<dbReference type="AlphaFoldDB" id="A0A485K7Q9"/>
<protein>
    <submittedName>
        <fullName evidence="4">Aste57867_833 protein</fullName>
    </submittedName>
</protein>
<feature type="region of interest" description="Disordered" evidence="2">
    <location>
        <begin position="188"/>
        <end position="212"/>
    </location>
</feature>
<evidence type="ECO:0000313" key="5">
    <source>
        <dbReference type="Proteomes" id="UP000332933"/>
    </source>
</evidence>
<gene>
    <name evidence="4" type="primary">Aste57867_833</name>
    <name evidence="3" type="ORF">As57867_000832</name>
    <name evidence="4" type="ORF">ASTE57867_833</name>
</gene>
<accession>A0A485K7Q9</accession>
<reference evidence="4 5" key="1">
    <citation type="submission" date="2019-03" db="EMBL/GenBank/DDBJ databases">
        <authorList>
            <person name="Gaulin E."/>
            <person name="Dumas B."/>
        </authorList>
    </citation>
    <scope>NUCLEOTIDE SEQUENCE [LARGE SCALE GENOMIC DNA]</scope>
    <source>
        <strain evidence="4">CBS 568.67</strain>
    </source>
</reference>
<proteinExistence type="predicted"/>
<evidence type="ECO:0000313" key="4">
    <source>
        <dbReference type="EMBL" id="VFT78057.1"/>
    </source>
</evidence>
<dbReference type="OrthoDB" id="72613at2759"/>
<sequence>MHTSAGGGDHHANGGLPEPQQQEQQPKMAPSPKSTTNQTLPTTPRSDELADARRAIDDIQRTCTELQHKVRSLEGAKLLWEITRMSMEFQSIKDLDETHRQRSELEDALIASKHRARHYEQEHATLAREAKVKDARLATLEAKVVLLSDDNLLARRLSELEDKVKELEDENAEHETREAELVEQLDVERRREQARTSMTRSSSSIGGRMTRTASTSSFVKDVKAELWNKVNPAAWLRSGAKKTADAARDVTTTYPDLELLNLLKREVPKLTTRSQHYNRHSIS</sequence>
<feature type="compositionally biased region" description="Low complexity" evidence="2">
    <location>
        <begin position="17"/>
        <end position="26"/>
    </location>
</feature>
<name>A0A485K7Q9_9STRA</name>
<feature type="region of interest" description="Disordered" evidence="2">
    <location>
        <begin position="1"/>
        <end position="49"/>
    </location>
</feature>
<feature type="compositionally biased region" description="Polar residues" evidence="2">
    <location>
        <begin position="195"/>
        <end position="212"/>
    </location>
</feature>
<dbReference type="Proteomes" id="UP000332933">
    <property type="component" value="Unassembled WGS sequence"/>
</dbReference>
<evidence type="ECO:0000256" key="2">
    <source>
        <dbReference type="SAM" id="MobiDB-lite"/>
    </source>
</evidence>
<dbReference type="EMBL" id="VJMH01000052">
    <property type="protein sequence ID" value="KAF0719711.1"/>
    <property type="molecule type" value="Genomic_DNA"/>
</dbReference>
<evidence type="ECO:0000256" key="1">
    <source>
        <dbReference type="SAM" id="Coils"/>
    </source>
</evidence>
<organism evidence="4 5">
    <name type="scientific">Aphanomyces stellatus</name>
    <dbReference type="NCBI Taxonomy" id="120398"/>
    <lineage>
        <taxon>Eukaryota</taxon>
        <taxon>Sar</taxon>
        <taxon>Stramenopiles</taxon>
        <taxon>Oomycota</taxon>
        <taxon>Saprolegniomycetes</taxon>
        <taxon>Saprolegniales</taxon>
        <taxon>Verrucalvaceae</taxon>
        <taxon>Aphanomyces</taxon>
    </lineage>
</organism>
<keyword evidence="1" id="KW-0175">Coiled coil</keyword>
<feature type="coiled-coil region" evidence="1">
    <location>
        <begin position="49"/>
        <end position="76"/>
    </location>
</feature>
<feature type="compositionally biased region" description="Polar residues" evidence="2">
    <location>
        <begin position="32"/>
        <end position="44"/>
    </location>
</feature>
<evidence type="ECO:0000313" key="3">
    <source>
        <dbReference type="EMBL" id="KAF0719711.1"/>
    </source>
</evidence>
<keyword evidence="5" id="KW-1185">Reference proteome</keyword>
<dbReference type="EMBL" id="CAADRA010000052">
    <property type="protein sequence ID" value="VFT78057.1"/>
    <property type="molecule type" value="Genomic_DNA"/>
</dbReference>
<feature type="coiled-coil region" evidence="1">
    <location>
        <begin position="150"/>
        <end position="184"/>
    </location>
</feature>
<reference evidence="3" key="2">
    <citation type="submission" date="2019-06" db="EMBL/GenBank/DDBJ databases">
        <title>Genomics analysis of Aphanomyces spp. identifies a new class of oomycete effector associated with host adaptation.</title>
        <authorList>
            <person name="Gaulin E."/>
        </authorList>
    </citation>
    <scope>NUCLEOTIDE SEQUENCE</scope>
    <source>
        <strain evidence="3">CBS 578.67</strain>
    </source>
</reference>